<protein>
    <submittedName>
        <fullName evidence="5">Uncharacterized protein</fullName>
    </submittedName>
</protein>
<keyword evidence="6" id="KW-1185">Reference proteome</keyword>
<dbReference type="InParanoid" id="G9EMF3"/>
<dbReference type="SUPFAM" id="SSF48403">
    <property type="entry name" value="Ankyrin repeat"/>
    <property type="match status" value="1"/>
</dbReference>
<dbReference type="RefSeq" id="WP_006870351.1">
    <property type="nucleotide sequence ID" value="NZ_JH413813.1"/>
</dbReference>
<dbReference type="PANTHER" id="PTHR24171:SF8">
    <property type="entry name" value="BRCA1-ASSOCIATED RING DOMAIN PROTEIN 1"/>
    <property type="match status" value="1"/>
</dbReference>
<dbReference type="Proteomes" id="UP000002770">
    <property type="component" value="Unassembled WGS sequence"/>
</dbReference>
<dbReference type="Pfam" id="PF00023">
    <property type="entry name" value="Ank"/>
    <property type="match status" value="2"/>
</dbReference>
<keyword evidence="1" id="KW-0677">Repeat</keyword>
<dbReference type="GO" id="GO:0085020">
    <property type="term" value="P:protein K6-linked ubiquitination"/>
    <property type="evidence" value="ECO:0007669"/>
    <property type="project" value="TreeGrafter"/>
</dbReference>
<evidence type="ECO:0000256" key="4">
    <source>
        <dbReference type="SAM" id="Coils"/>
    </source>
</evidence>
<dbReference type="Gene3D" id="1.25.40.20">
    <property type="entry name" value="Ankyrin repeat-containing domain"/>
    <property type="match status" value="2"/>
</dbReference>
<dbReference type="STRING" id="658187.LDG_6419"/>
<gene>
    <name evidence="5" type="ORF">LDG_6419</name>
</gene>
<evidence type="ECO:0000256" key="3">
    <source>
        <dbReference type="PROSITE-ProRule" id="PRU00023"/>
    </source>
</evidence>
<accession>G9EMF3</accession>
<proteinExistence type="predicted"/>
<feature type="repeat" description="ANK" evidence="3">
    <location>
        <begin position="315"/>
        <end position="347"/>
    </location>
</feature>
<organism evidence="5 6">
    <name type="scientific">Legionella drancourtii LLAP12</name>
    <dbReference type="NCBI Taxonomy" id="658187"/>
    <lineage>
        <taxon>Bacteria</taxon>
        <taxon>Pseudomonadati</taxon>
        <taxon>Pseudomonadota</taxon>
        <taxon>Gammaproteobacteria</taxon>
        <taxon>Legionellales</taxon>
        <taxon>Legionellaceae</taxon>
        <taxon>Legionella</taxon>
    </lineage>
</organism>
<dbReference type="OrthoDB" id="5637724at2"/>
<feature type="coiled-coil region" evidence="4">
    <location>
        <begin position="379"/>
        <end position="406"/>
    </location>
</feature>
<dbReference type="AlphaFoldDB" id="G9EMF3"/>
<name>G9EMF3_9GAMM</name>
<sequence length="451" mass="51835">MFDYLIKLYLQEEKEHFAEQSGYWWTRGSFFNLMQEKFANQINDTPENNPRFWVNFYMAWAIKSLIVQYVQKGIGLNSSKIEIGPAYPIPSYYSIKHSWTAFMILGMILPNKKFGSQLLYEYGIEKKILQEEEGYISRFSSRSLYETVFKKYLNEEDIKLYLKCTSIKETRPARIHEKRKEILKKIIELDDATTNLQKIKALLDNTAIQQSKEKWSEYTDSDANINVQEENGHTALIQVVRHKKYQIAEHLLNLGADPLIENCSSEIASDLVPSDSPFFRTLKNFELLYATLNKDFMKVRSILNEGGDVNFQGFGGYSALLIAIEQDSADIVEFLLLSGADLSLTRADGQGAFELVTNTDVFIILQKATVEADLPDGEVELEEALEDELEKEFEKELKEEETSENEIVEDKTKNIVTNQTQKNANSFFSSESNTVPEGDILEYLALNHIEL</sequence>
<dbReference type="EMBL" id="JH413813">
    <property type="protein sequence ID" value="EHL31489.1"/>
    <property type="molecule type" value="Genomic_DNA"/>
</dbReference>
<dbReference type="GO" id="GO:0004842">
    <property type="term" value="F:ubiquitin-protein transferase activity"/>
    <property type="evidence" value="ECO:0007669"/>
    <property type="project" value="TreeGrafter"/>
</dbReference>
<evidence type="ECO:0000256" key="1">
    <source>
        <dbReference type="ARBA" id="ARBA00022737"/>
    </source>
</evidence>
<dbReference type="PROSITE" id="PS50297">
    <property type="entry name" value="ANK_REP_REGION"/>
    <property type="match status" value="1"/>
</dbReference>
<evidence type="ECO:0000313" key="5">
    <source>
        <dbReference type="EMBL" id="EHL31489.1"/>
    </source>
</evidence>
<keyword evidence="4" id="KW-0175">Coiled coil</keyword>
<dbReference type="PANTHER" id="PTHR24171">
    <property type="entry name" value="ANKYRIN REPEAT DOMAIN-CONTAINING PROTEIN 39-RELATED"/>
    <property type="match status" value="1"/>
</dbReference>
<evidence type="ECO:0000313" key="6">
    <source>
        <dbReference type="Proteomes" id="UP000002770"/>
    </source>
</evidence>
<keyword evidence="2 3" id="KW-0040">ANK repeat</keyword>
<reference evidence="5 6" key="1">
    <citation type="journal article" date="2011" name="BMC Genomics">
        <title>Insight into cross-talk between intra-amoebal pathogens.</title>
        <authorList>
            <person name="Gimenez G."/>
            <person name="Bertelli C."/>
            <person name="Moliner C."/>
            <person name="Robert C."/>
            <person name="Raoult D."/>
            <person name="Fournier P.E."/>
            <person name="Greub G."/>
        </authorList>
    </citation>
    <scope>NUCLEOTIDE SEQUENCE [LARGE SCALE GENOMIC DNA]</scope>
    <source>
        <strain evidence="5 6">LLAP12</strain>
    </source>
</reference>
<dbReference type="eggNOG" id="COG0666">
    <property type="taxonomic scope" value="Bacteria"/>
</dbReference>
<dbReference type="PROSITE" id="PS50088">
    <property type="entry name" value="ANK_REPEAT"/>
    <property type="match status" value="1"/>
</dbReference>
<dbReference type="HOGENOM" id="CLU_606623_0_0_6"/>
<evidence type="ECO:0000256" key="2">
    <source>
        <dbReference type="ARBA" id="ARBA00023043"/>
    </source>
</evidence>
<dbReference type="InterPro" id="IPR002110">
    <property type="entry name" value="Ankyrin_rpt"/>
</dbReference>
<dbReference type="InterPro" id="IPR036770">
    <property type="entry name" value="Ankyrin_rpt-contain_sf"/>
</dbReference>
<dbReference type="SMART" id="SM00248">
    <property type="entry name" value="ANK"/>
    <property type="match status" value="2"/>
</dbReference>